<evidence type="ECO:0008006" key="3">
    <source>
        <dbReference type="Google" id="ProtNLM"/>
    </source>
</evidence>
<dbReference type="InterPro" id="IPR003837">
    <property type="entry name" value="GatC"/>
</dbReference>
<organism evidence="1 2">
    <name type="scientific">Candidatus Amesbacteria bacterium RIFCSPHIGHO2_01_FULL_48_32b</name>
    <dbReference type="NCBI Taxonomy" id="1797253"/>
    <lineage>
        <taxon>Bacteria</taxon>
        <taxon>Candidatus Amesiibacteriota</taxon>
    </lineage>
</organism>
<dbReference type="InterPro" id="IPR036113">
    <property type="entry name" value="Asp/Glu-ADT_sf_sub_c"/>
</dbReference>
<proteinExistence type="predicted"/>
<reference evidence="1 2" key="1">
    <citation type="journal article" date="2016" name="Nat. Commun.">
        <title>Thousands of microbial genomes shed light on interconnected biogeochemical processes in an aquifer system.</title>
        <authorList>
            <person name="Anantharaman K."/>
            <person name="Brown C.T."/>
            <person name="Hug L.A."/>
            <person name="Sharon I."/>
            <person name="Castelle C.J."/>
            <person name="Probst A.J."/>
            <person name="Thomas B.C."/>
            <person name="Singh A."/>
            <person name="Wilkins M.J."/>
            <person name="Karaoz U."/>
            <person name="Brodie E.L."/>
            <person name="Williams K.H."/>
            <person name="Hubbard S.S."/>
            <person name="Banfield J.F."/>
        </authorList>
    </citation>
    <scope>NUCLEOTIDE SEQUENCE [LARGE SCALE GENOMIC DNA]</scope>
</reference>
<sequence>MDVAHVAKLANLTLKKGEEKKFQEQFEETLKTVNVINELDTSGVKPTCQVTGLVNITREDVIDQSRLLPPPSANGGYYIVPSIFDAQ</sequence>
<dbReference type="SUPFAM" id="SSF141000">
    <property type="entry name" value="Glu-tRNAGln amidotransferase C subunit"/>
    <property type="match status" value="1"/>
</dbReference>
<dbReference type="Pfam" id="PF02686">
    <property type="entry name" value="GatC"/>
    <property type="match status" value="1"/>
</dbReference>
<dbReference type="Proteomes" id="UP000178176">
    <property type="component" value="Unassembled WGS sequence"/>
</dbReference>
<name>A0A1F4YF94_9BACT</name>
<dbReference type="NCBIfam" id="TIGR00135">
    <property type="entry name" value="gatC"/>
    <property type="match status" value="1"/>
</dbReference>
<accession>A0A1F4YF94</accession>
<evidence type="ECO:0000313" key="2">
    <source>
        <dbReference type="Proteomes" id="UP000178176"/>
    </source>
</evidence>
<gene>
    <name evidence="1" type="ORF">A2876_03505</name>
</gene>
<comment type="caution">
    <text evidence="1">The sequence shown here is derived from an EMBL/GenBank/DDBJ whole genome shotgun (WGS) entry which is preliminary data.</text>
</comment>
<evidence type="ECO:0000313" key="1">
    <source>
        <dbReference type="EMBL" id="OGC92670.1"/>
    </source>
</evidence>
<dbReference type="AlphaFoldDB" id="A0A1F4YF94"/>
<protein>
    <recommendedName>
        <fullName evidence="3">Aspartyl/glutamyl-tRNA(Asn/Gln) amidotransferase subunit C</fullName>
    </recommendedName>
</protein>
<dbReference type="EMBL" id="MEXH01000010">
    <property type="protein sequence ID" value="OGC92670.1"/>
    <property type="molecule type" value="Genomic_DNA"/>
</dbReference>
<dbReference type="Gene3D" id="1.10.20.60">
    <property type="entry name" value="Glu-tRNAGln amidotransferase C subunit, N-terminal domain"/>
    <property type="match status" value="1"/>
</dbReference>
<dbReference type="GO" id="GO:0006450">
    <property type="term" value="P:regulation of translational fidelity"/>
    <property type="evidence" value="ECO:0007669"/>
    <property type="project" value="InterPro"/>
</dbReference>